<dbReference type="Proteomes" id="UP000001555">
    <property type="component" value="Unassembled WGS sequence"/>
</dbReference>
<reference evidence="2 4" key="1">
    <citation type="submission" date="2008-03" db="EMBL/GenBank/DDBJ databases">
        <title>Annotation of Ixodes scapularis.</title>
        <authorList>
            <consortium name="Ixodes scapularis Genome Project Consortium"/>
            <person name="Caler E."/>
            <person name="Hannick L.I."/>
            <person name="Bidwell S."/>
            <person name="Joardar V."/>
            <person name="Thiagarajan M."/>
            <person name="Amedeo P."/>
            <person name="Galinsky K.J."/>
            <person name="Schobel S."/>
            <person name="Inman J."/>
            <person name="Hostetler J."/>
            <person name="Miller J."/>
            <person name="Hammond M."/>
            <person name="Megy K."/>
            <person name="Lawson D."/>
            <person name="Kodira C."/>
            <person name="Sutton G."/>
            <person name="Meyer J."/>
            <person name="Hill C.A."/>
            <person name="Birren B."/>
            <person name="Nene V."/>
            <person name="Collins F."/>
            <person name="Alarcon-Chaidez F."/>
            <person name="Wikel S."/>
            <person name="Strausberg R."/>
        </authorList>
    </citation>
    <scope>NUCLEOTIDE SEQUENCE [LARGE SCALE GENOMIC DNA]</scope>
    <source>
        <strain evidence="4">Wikel</strain>
        <strain evidence="2">Wikel colony</strain>
    </source>
</reference>
<dbReference type="HOGENOM" id="CLU_726806_0_0_1"/>
<dbReference type="EMBL" id="ABJB010927812">
    <property type="status" value="NOT_ANNOTATED_CDS"/>
    <property type="molecule type" value="Genomic_DNA"/>
</dbReference>
<organism>
    <name type="scientific">Ixodes scapularis</name>
    <name type="common">Black-legged tick</name>
    <name type="synonym">Deer tick</name>
    <dbReference type="NCBI Taxonomy" id="6945"/>
    <lineage>
        <taxon>Eukaryota</taxon>
        <taxon>Metazoa</taxon>
        <taxon>Ecdysozoa</taxon>
        <taxon>Arthropoda</taxon>
        <taxon>Chelicerata</taxon>
        <taxon>Arachnida</taxon>
        <taxon>Acari</taxon>
        <taxon>Parasitiformes</taxon>
        <taxon>Ixodida</taxon>
        <taxon>Ixodoidea</taxon>
        <taxon>Ixodidae</taxon>
        <taxon>Ixodinae</taxon>
        <taxon>Ixodes</taxon>
    </lineage>
</organism>
<dbReference type="PANTHER" id="PTHR11008:SF9">
    <property type="entry name" value="PROTEIN TAKEOUT-LIKE PROTEIN"/>
    <property type="match status" value="1"/>
</dbReference>
<dbReference type="InParanoid" id="B7P4U7"/>
<dbReference type="InterPro" id="IPR038606">
    <property type="entry name" value="To_sf"/>
</dbReference>
<dbReference type="PANTHER" id="PTHR11008">
    <property type="entry name" value="PROTEIN TAKEOUT-LIKE PROTEIN"/>
    <property type="match status" value="1"/>
</dbReference>
<dbReference type="PaxDb" id="6945-B7P4U7"/>
<sequence>MVDAHGRFCFLFSLFVVLAKSDGLVTLGRFVQDPLPVEPFNVTTTSPRLNVCFWNLQLHGLARTLLWTAEANLIELLVKVATVTDVVSLQGEYKLDGGSALLSFISVGGEGQFWMNATNVSTVATATFEEGPNGRPRVRDVDVRLELRNIKFHMENLMGGGRLARAEESLHTTVRENIRQRINSELSRISVERSESLVDGLIALVGEQIRPWAEESLHTTVQENIRQRINSELSRISVERSESLVDGLIALVGEQIRTVGADPFKIADQHHSFKQDLLFFTVHSEAHLTRGRLHGLSTVQRSGNLMAYYKDRTVTIHADLEFRQLSGTFRWRARVQGSRFSGRVSLTVSGVALHLRLTLPVGDNVTVAGPLHLEELKLTDVGQVRLHFHGADSLDFLLEALTNLIIDEIKQDLAHVVLELLEDSIRRKIATLQLSEFV</sequence>
<keyword evidence="4" id="KW-1185">Reference proteome</keyword>
<name>B7P4U7_IXOSC</name>
<dbReference type="EMBL" id="ABJB010165236">
    <property type="status" value="NOT_ANNOTATED_CDS"/>
    <property type="molecule type" value="Genomic_DNA"/>
</dbReference>
<evidence type="ECO:0000313" key="4">
    <source>
        <dbReference type="Proteomes" id="UP000001555"/>
    </source>
</evidence>
<dbReference type="Pfam" id="PF06585">
    <property type="entry name" value="JHBP"/>
    <property type="match status" value="1"/>
</dbReference>
<gene>
    <name evidence="2" type="ORF">IscW_ISCW016167</name>
</gene>
<evidence type="ECO:0008006" key="5">
    <source>
        <dbReference type="Google" id="ProtNLM"/>
    </source>
</evidence>
<reference evidence="3" key="2">
    <citation type="submission" date="2020-05" db="UniProtKB">
        <authorList>
            <consortium name="EnsemblMetazoa"/>
        </authorList>
    </citation>
    <scope>IDENTIFICATION</scope>
    <source>
        <strain evidence="3">wikel</strain>
    </source>
</reference>
<dbReference type="AlphaFoldDB" id="B7P4U7"/>
<accession>B7P4U7</accession>
<dbReference type="SMART" id="SM00700">
    <property type="entry name" value="JHBP"/>
    <property type="match status" value="1"/>
</dbReference>
<dbReference type="Pfam" id="PF16984">
    <property type="entry name" value="Grp7_allergen"/>
    <property type="match status" value="1"/>
</dbReference>
<dbReference type="InterPro" id="IPR038602">
    <property type="entry name" value="Mite_allergen_7_sf"/>
</dbReference>
<dbReference type="InterPro" id="IPR010562">
    <property type="entry name" value="Haemolymph_juvenile_hormone-bd"/>
</dbReference>
<dbReference type="InterPro" id="IPR020234">
    <property type="entry name" value="Mite_allergen_group-7"/>
</dbReference>
<proteinExistence type="predicted"/>
<evidence type="ECO:0000256" key="1">
    <source>
        <dbReference type="SAM" id="SignalP"/>
    </source>
</evidence>
<dbReference type="EnsemblMetazoa" id="ISCW016167-RA">
    <property type="protein sequence ID" value="ISCW016167-PA"/>
    <property type="gene ID" value="ISCW016167"/>
</dbReference>
<evidence type="ECO:0000313" key="2">
    <source>
        <dbReference type="EMBL" id="EEC01619.1"/>
    </source>
</evidence>
<feature type="signal peptide" evidence="1">
    <location>
        <begin position="1"/>
        <end position="19"/>
    </location>
</feature>
<keyword evidence="1" id="KW-0732">Signal</keyword>
<protein>
    <recommendedName>
        <fullName evidence="5">Hemolymph juvenile hormone binding protein</fullName>
    </recommendedName>
</protein>
<dbReference type="VEuPathDB" id="VectorBase:ISCP_007268"/>
<dbReference type="VEuPathDB" id="VectorBase:ISCI016167"/>
<dbReference type="Gene3D" id="3.15.10.30">
    <property type="entry name" value="Haemolymph juvenile hormone binding protein"/>
    <property type="match status" value="1"/>
</dbReference>
<evidence type="ECO:0000313" key="3">
    <source>
        <dbReference type="EnsemblMetazoa" id="ISCW016167-PA"/>
    </source>
</evidence>
<feature type="chain" id="PRO_5014567897" description="Hemolymph juvenile hormone binding protein" evidence="1">
    <location>
        <begin position="20"/>
        <end position="438"/>
    </location>
</feature>
<dbReference type="EMBL" id="DS636921">
    <property type="protein sequence ID" value="EEC01619.1"/>
    <property type="molecule type" value="Genomic_DNA"/>
</dbReference>
<dbReference type="Gene3D" id="3.15.10.50">
    <property type="match status" value="1"/>
</dbReference>
<dbReference type="VEuPathDB" id="VectorBase:ISCW016167"/>
<dbReference type="OrthoDB" id="6412801at2759"/>